<sequence length="707" mass="80359">MAKRQKSFFERLSELNSKHEQKPEQPKAKKRKKAMIAVLTILGAVVVTSITIPLAVSVNKVTYTDALPSETVLFKYSDNNGKTQDLTLGETLNLIKGAQDKTDEKIEQLYKHVVQFWYEKEVKASKEYQRIWNSSRYAGEAERNDIALKEYSEINKDNKNRLEDLKNQLIRIYGFENWKKQYDSELNKEEYGKSSTEEEALEYLNFKQIETEALRHYQINLEKNLSLREINRVATKDIYQIDDKGNVVANNGTPVVLIKKGEKIFNYYIEQNANNLQNANYAISSTDNTKAVAITTKSFINNLKSVSQFVNKYYQSSKLILPTVYKLPGKINANLSLPWSFEEKDKSVLINLAKFTLFNNNDNSFEIKSNLDILKSFKHSKDYYIPSAGETLENLNKKRAEDESLIDVLTLNTADSSVQGITTLASQIQSNTAMGLALTDKNLPKLKLDDLFDFAFSTEVKEQIKTQLDEIKKLTNKNDAINKLDALNRYIDSVFASLSTSEFEQMIQTQFNKHINIKVNNQELASYAYNLSDVNGAILVVSSEGTYLLKTQEINSIDELYTYLQNDLKSIANGNSSFFKLDSALNVVYSKNDIIADTLNNDEFKEYLFKQTNKFSDDNTKYTQADLDALQVDNQSVIQANKAKSGTDLISNLSKWLEGQLSGTSYNFKVENGIAKRVLSWSPLQLANESALDELTKLVETITKGGK</sequence>
<accession>A0A449B6Z6</accession>
<gene>
    <name evidence="4" type="ORF">NCTC10179_00518</name>
</gene>
<evidence type="ECO:0008006" key="6">
    <source>
        <dbReference type="Google" id="ProtNLM"/>
    </source>
</evidence>
<dbReference type="NCBIfam" id="NF045833">
    <property type="entry name" value="P80_membrane"/>
    <property type="match status" value="1"/>
</dbReference>
<dbReference type="RefSeq" id="WP_036434934.1">
    <property type="nucleotide sequence ID" value="NZ_LR215039.1"/>
</dbReference>
<evidence type="ECO:0000313" key="4">
    <source>
        <dbReference type="EMBL" id="VEU76342.1"/>
    </source>
</evidence>
<reference evidence="4 5" key="1">
    <citation type="submission" date="2019-01" db="EMBL/GenBank/DDBJ databases">
        <authorList>
            <consortium name="Pathogen Informatics"/>
        </authorList>
    </citation>
    <scope>NUCLEOTIDE SEQUENCE [LARGE SCALE GENOMIC DNA]</scope>
    <source>
        <strain evidence="4 5">NCTC10179</strain>
    </source>
</reference>
<name>A0A449B6Z6_9BACT</name>
<feature type="coiled-coil region" evidence="1">
    <location>
        <begin position="457"/>
        <end position="484"/>
    </location>
</feature>
<protein>
    <recommendedName>
        <fullName evidence="6">Membrane protein P80</fullName>
    </recommendedName>
</protein>
<feature type="transmembrane region" description="Helical" evidence="3">
    <location>
        <begin position="34"/>
        <end position="56"/>
    </location>
</feature>
<dbReference type="AlphaFoldDB" id="A0A449B6Z6"/>
<keyword evidence="3" id="KW-0472">Membrane</keyword>
<keyword evidence="5" id="KW-1185">Reference proteome</keyword>
<evidence type="ECO:0000313" key="5">
    <source>
        <dbReference type="Proteomes" id="UP000289497"/>
    </source>
</evidence>
<organism evidence="4 5">
    <name type="scientific">Mycoplasmopsis columboralis</name>
    <dbReference type="NCBI Taxonomy" id="171282"/>
    <lineage>
        <taxon>Bacteria</taxon>
        <taxon>Bacillati</taxon>
        <taxon>Mycoplasmatota</taxon>
        <taxon>Mycoplasmoidales</taxon>
        <taxon>Metamycoplasmataceae</taxon>
        <taxon>Mycoplasmopsis</taxon>
    </lineage>
</organism>
<dbReference type="Proteomes" id="UP000289497">
    <property type="component" value="Chromosome"/>
</dbReference>
<feature type="compositionally biased region" description="Basic and acidic residues" evidence="2">
    <location>
        <begin position="7"/>
        <end position="27"/>
    </location>
</feature>
<evidence type="ECO:0000256" key="2">
    <source>
        <dbReference type="SAM" id="MobiDB-lite"/>
    </source>
</evidence>
<keyword evidence="3" id="KW-0812">Transmembrane</keyword>
<proteinExistence type="predicted"/>
<evidence type="ECO:0000256" key="3">
    <source>
        <dbReference type="SAM" id="Phobius"/>
    </source>
</evidence>
<evidence type="ECO:0000256" key="1">
    <source>
        <dbReference type="SAM" id="Coils"/>
    </source>
</evidence>
<keyword evidence="1" id="KW-0175">Coiled coil</keyword>
<dbReference type="KEGG" id="mcou:NCTC10179_00518"/>
<dbReference type="EMBL" id="LR215039">
    <property type="protein sequence ID" value="VEU76342.1"/>
    <property type="molecule type" value="Genomic_DNA"/>
</dbReference>
<dbReference type="OrthoDB" id="393362at2"/>
<feature type="region of interest" description="Disordered" evidence="2">
    <location>
        <begin position="1"/>
        <end position="29"/>
    </location>
</feature>
<keyword evidence="3" id="KW-1133">Transmembrane helix</keyword>